<feature type="transmembrane region" description="Helical" evidence="1">
    <location>
        <begin position="45"/>
        <end position="66"/>
    </location>
</feature>
<evidence type="ECO:0000313" key="3">
    <source>
        <dbReference type="Proteomes" id="UP001590950"/>
    </source>
</evidence>
<keyword evidence="1" id="KW-0472">Membrane</keyword>
<organism evidence="2 3">
    <name type="scientific">Stereocaulon virgatum</name>
    <dbReference type="NCBI Taxonomy" id="373712"/>
    <lineage>
        <taxon>Eukaryota</taxon>
        <taxon>Fungi</taxon>
        <taxon>Dikarya</taxon>
        <taxon>Ascomycota</taxon>
        <taxon>Pezizomycotina</taxon>
        <taxon>Lecanoromycetes</taxon>
        <taxon>OSLEUM clade</taxon>
        <taxon>Lecanoromycetidae</taxon>
        <taxon>Lecanorales</taxon>
        <taxon>Lecanorineae</taxon>
        <taxon>Stereocaulaceae</taxon>
        <taxon>Stereocaulon</taxon>
    </lineage>
</organism>
<keyword evidence="3" id="KW-1185">Reference proteome</keyword>
<evidence type="ECO:0000313" key="2">
    <source>
        <dbReference type="EMBL" id="KAL2043053.1"/>
    </source>
</evidence>
<accession>A0ABR4ADA9</accession>
<evidence type="ECO:0008006" key="4">
    <source>
        <dbReference type="Google" id="ProtNLM"/>
    </source>
</evidence>
<reference evidence="2 3" key="1">
    <citation type="submission" date="2024-09" db="EMBL/GenBank/DDBJ databases">
        <title>Rethinking Asexuality: The Enigmatic Case of Functional Sexual Genes in Lepraria (Stereocaulaceae).</title>
        <authorList>
            <person name="Doellman M."/>
            <person name="Sun Y."/>
            <person name="Barcenas-Pena A."/>
            <person name="Lumbsch H.T."/>
            <person name="Grewe F."/>
        </authorList>
    </citation>
    <scope>NUCLEOTIDE SEQUENCE [LARGE SCALE GENOMIC DNA]</scope>
    <source>
        <strain evidence="2 3">Mercado 3170</strain>
    </source>
</reference>
<keyword evidence="1" id="KW-1133">Transmembrane helix</keyword>
<gene>
    <name evidence="2" type="ORF">N7G274_004112</name>
</gene>
<dbReference type="EMBL" id="JBEFKJ010000012">
    <property type="protein sequence ID" value="KAL2043053.1"/>
    <property type="molecule type" value="Genomic_DNA"/>
</dbReference>
<name>A0ABR4ADA9_9LECA</name>
<protein>
    <recommendedName>
        <fullName evidence="4">Adhesin domain-containing protein</fullName>
    </recommendedName>
</protein>
<sequence length="494" mass="53746">MGRRTIFLSDQQPRDAEKVTSSYSERLYQDPQQDFRDRKSLFRALAKWILLSFSTVLALTFLLELLDGKAPGFSLLYLGAFRSGEHICPSGGHQTTLNFNFGNTAKFAFSQVSQDGHHRGSDIKPVSIRGDIKVRLAEQSGGAGILIDLDLHGSDPQITGSEWLGIVKTDSTLFLKTPRWMPVDESSASTQHLPCIYISATIWIAPGTTLKTFGIDAETLSVYFFPGLDYAITQSTDISVYSASLSIKANSAPSKLSINSRETTIDIGSGSVTGSYPLYDLLSIHTDSGSIDIMIDPREASKESVKPAVLRLTSNSGSVRAVTSTVTVPKRDYRADVSTSSGSIDVTLLHGLRTSLRSINGRITAKIYPVGDNHRRTDIESHCTSGNTDITLYSSISHPSGPLKKLFAYHGSTSGSLDLRYPAQWEGTVVGTTLSGGIDIDWPGLRIVKDRKKTWFKRKIVGIKGSGEGKLFFSDSLGRVTLTGEDESSAAKED</sequence>
<dbReference type="Proteomes" id="UP001590950">
    <property type="component" value="Unassembled WGS sequence"/>
</dbReference>
<proteinExistence type="predicted"/>
<keyword evidence="1" id="KW-0812">Transmembrane</keyword>
<evidence type="ECO:0000256" key="1">
    <source>
        <dbReference type="SAM" id="Phobius"/>
    </source>
</evidence>
<comment type="caution">
    <text evidence="2">The sequence shown here is derived from an EMBL/GenBank/DDBJ whole genome shotgun (WGS) entry which is preliminary data.</text>
</comment>